<keyword evidence="3" id="KW-0378">Hydrolase</keyword>
<protein>
    <recommendedName>
        <fullName evidence="2">dUTP diphosphatase</fullName>
        <ecNumber evidence="2">3.6.1.23</ecNumber>
    </recommendedName>
</protein>
<proteinExistence type="inferred from homology"/>
<dbReference type="AlphaFoldDB" id="A0A2J8B030"/>
<sequence length="165" mass="17838">MHELKVAIELCRPTAIKPRYMHIGDAGMDLYAADDVILKPGESKVVPLGFKMALPIGYEMQIRARSGLSLKTRLRLPNGLGTIDAGYRGEVGVIMYNASPDNSAGESEILTLTEQNNRAGTYLIHRGERIAQAVIAPIIHVEWEDAESVCNIGEDRGGGLGHSGV</sequence>
<keyword evidence="7" id="KW-0808">Transferase</keyword>
<dbReference type="Gene3D" id="2.70.40.10">
    <property type="match status" value="1"/>
</dbReference>
<dbReference type="EMBL" id="NBZD01000004">
    <property type="protein sequence ID" value="PNH18120.1"/>
    <property type="molecule type" value="Genomic_DNA"/>
</dbReference>
<evidence type="ECO:0000256" key="1">
    <source>
        <dbReference type="ARBA" id="ARBA00006581"/>
    </source>
</evidence>
<dbReference type="OMA" id="PKYETPL"/>
<dbReference type="GO" id="GO:0008483">
    <property type="term" value="F:transaminase activity"/>
    <property type="evidence" value="ECO:0007669"/>
    <property type="project" value="UniProtKB-KW"/>
</dbReference>
<evidence type="ECO:0000256" key="5">
    <source>
        <dbReference type="ARBA" id="ARBA00047686"/>
    </source>
</evidence>
<name>A0A2J8B030_9FIRM</name>
<reference evidence="8" key="1">
    <citation type="submission" date="2017-04" db="EMBL/GenBank/DDBJ databases">
        <authorList>
            <person name="Bumgarner R.E."/>
            <person name="Fredricks D.N."/>
            <person name="Srinivasan S."/>
        </authorList>
    </citation>
    <scope>NUCLEOTIDE SEQUENCE [LARGE SCALE GENOMIC DNA]</scope>
    <source>
        <strain evidence="8">KA00405</strain>
    </source>
</reference>
<gene>
    <name evidence="7" type="ORF">B7R76_07275</name>
</gene>
<dbReference type="GO" id="GO:0004170">
    <property type="term" value="F:dUTP diphosphatase activity"/>
    <property type="evidence" value="ECO:0007669"/>
    <property type="project" value="UniProtKB-EC"/>
</dbReference>
<dbReference type="EC" id="3.6.1.23" evidence="2"/>
<dbReference type="SUPFAM" id="SSF51283">
    <property type="entry name" value="dUTPase-like"/>
    <property type="match status" value="1"/>
</dbReference>
<dbReference type="PANTHER" id="PTHR11241:SF0">
    <property type="entry name" value="DEOXYURIDINE 5'-TRIPHOSPHATE NUCLEOTIDOHYDROLASE"/>
    <property type="match status" value="1"/>
</dbReference>
<dbReference type="GO" id="GO:0046081">
    <property type="term" value="P:dUTP catabolic process"/>
    <property type="evidence" value="ECO:0007669"/>
    <property type="project" value="InterPro"/>
</dbReference>
<feature type="domain" description="dUTPase-like" evidence="6">
    <location>
        <begin position="20"/>
        <end position="99"/>
    </location>
</feature>
<dbReference type="Pfam" id="PF00692">
    <property type="entry name" value="dUTPase"/>
    <property type="match status" value="1"/>
</dbReference>
<dbReference type="CDD" id="cd07557">
    <property type="entry name" value="trimeric_dUTPase"/>
    <property type="match status" value="1"/>
</dbReference>
<dbReference type="PANTHER" id="PTHR11241">
    <property type="entry name" value="DEOXYURIDINE 5'-TRIPHOSPHATE NUCLEOTIDOHYDROLASE"/>
    <property type="match status" value="1"/>
</dbReference>
<evidence type="ECO:0000256" key="2">
    <source>
        <dbReference type="ARBA" id="ARBA00012379"/>
    </source>
</evidence>
<keyword evidence="7" id="KW-0032">Aminotransferase</keyword>
<comment type="caution">
    <text evidence="7">The sequence shown here is derived from an EMBL/GenBank/DDBJ whole genome shotgun (WGS) entry which is preliminary data.</text>
</comment>
<accession>A0A2J8B030</accession>
<comment type="similarity">
    <text evidence="1">Belongs to the dUTPase family.</text>
</comment>
<dbReference type="Proteomes" id="UP000236394">
    <property type="component" value="Unassembled WGS sequence"/>
</dbReference>
<evidence type="ECO:0000256" key="3">
    <source>
        <dbReference type="ARBA" id="ARBA00022801"/>
    </source>
</evidence>
<evidence type="ECO:0000259" key="6">
    <source>
        <dbReference type="Pfam" id="PF00692"/>
    </source>
</evidence>
<dbReference type="InterPro" id="IPR033704">
    <property type="entry name" value="dUTPase_trimeric"/>
</dbReference>
<dbReference type="GO" id="GO:0006226">
    <property type="term" value="P:dUMP biosynthetic process"/>
    <property type="evidence" value="ECO:0007669"/>
    <property type="project" value="InterPro"/>
</dbReference>
<keyword evidence="4" id="KW-0546">Nucleotide metabolism</keyword>
<comment type="catalytic activity">
    <reaction evidence="5">
        <text>dUTP + H2O = dUMP + diphosphate + H(+)</text>
        <dbReference type="Rhea" id="RHEA:10248"/>
        <dbReference type="ChEBI" id="CHEBI:15377"/>
        <dbReference type="ChEBI" id="CHEBI:15378"/>
        <dbReference type="ChEBI" id="CHEBI:33019"/>
        <dbReference type="ChEBI" id="CHEBI:61555"/>
        <dbReference type="ChEBI" id="CHEBI:246422"/>
        <dbReference type="EC" id="3.6.1.23"/>
    </reaction>
</comment>
<dbReference type="GO" id="GO:0000287">
    <property type="term" value="F:magnesium ion binding"/>
    <property type="evidence" value="ECO:0007669"/>
    <property type="project" value="InterPro"/>
</dbReference>
<organism evidence="7 8">
    <name type="scientific">Mageeibacillus indolicus</name>
    <dbReference type="NCBI Taxonomy" id="884684"/>
    <lineage>
        <taxon>Bacteria</taxon>
        <taxon>Bacillati</taxon>
        <taxon>Bacillota</taxon>
        <taxon>Clostridia</taxon>
        <taxon>Eubacteriales</taxon>
        <taxon>Oscillospiraceae</taxon>
        <taxon>Mageeibacillus</taxon>
    </lineage>
</organism>
<dbReference type="InterPro" id="IPR008181">
    <property type="entry name" value="dUTPase"/>
</dbReference>
<dbReference type="InterPro" id="IPR036157">
    <property type="entry name" value="dUTPase-like_sf"/>
</dbReference>
<evidence type="ECO:0000313" key="8">
    <source>
        <dbReference type="Proteomes" id="UP000236394"/>
    </source>
</evidence>
<dbReference type="InterPro" id="IPR029054">
    <property type="entry name" value="dUTPase-like"/>
</dbReference>
<dbReference type="RefSeq" id="WP_012993046.1">
    <property type="nucleotide sequence ID" value="NZ_NBZD01000004.1"/>
</dbReference>
<evidence type="ECO:0000313" key="7">
    <source>
        <dbReference type="EMBL" id="PNH18120.1"/>
    </source>
</evidence>
<evidence type="ECO:0000256" key="4">
    <source>
        <dbReference type="ARBA" id="ARBA00023080"/>
    </source>
</evidence>